<dbReference type="HOGENOM" id="CLU_2542627_0_0_1"/>
<dbReference type="AlphaFoldDB" id="W9IGZ6"/>
<dbReference type="Proteomes" id="UP000030753">
    <property type="component" value="Unassembled WGS sequence"/>
</dbReference>
<proteinExistence type="predicted"/>
<organism evidence="1 2">
    <name type="scientific">Fusarium oxysporum NRRL 32931</name>
    <dbReference type="NCBI Taxonomy" id="660029"/>
    <lineage>
        <taxon>Eukaryota</taxon>
        <taxon>Fungi</taxon>
        <taxon>Dikarya</taxon>
        <taxon>Ascomycota</taxon>
        <taxon>Pezizomycotina</taxon>
        <taxon>Sordariomycetes</taxon>
        <taxon>Hypocreomycetidae</taxon>
        <taxon>Hypocreales</taxon>
        <taxon>Nectriaceae</taxon>
        <taxon>Fusarium</taxon>
        <taxon>Fusarium oxysporum species complex</taxon>
    </lineage>
</organism>
<reference evidence="1 2" key="1">
    <citation type="submission" date="2011-06" db="EMBL/GenBank/DDBJ databases">
        <title>The Genome Sequence of Fusarium oxysporum FOSC 3-a.</title>
        <authorList>
            <consortium name="The Broad Institute Genome Sequencing Platform"/>
            <person name="Ma L.-J."/>
            <person name="Gale L.R."/>
            <person name="Schwartz D.C."/>
            <person name="Zhou S."/>
            <person name="Corby-Kistler H."/>
            <person name="Young S.K."/>
            <person name="Zeng Q."/>
            <person name="Gargeya S."/>
            <person name="Fitzgerald M."/>
            <person name="Haas B."/>
            <person name="Abouelleil A."/>
            <person name="Alvarado L."/>
            <person name="Arachchi H.M."/>
            <person name="Berlin A."/>
            <person name="Brown A."/>
            <person name="Chapman S.B."/>
            <person name="Chen Z."/>
            <person name="Dunbar C."/>
            <person name="Freedman E."/>
            <person name="Gearin G."/>
            <person name="Gellesch M."/>
            <person name="Goldberg J."/>
            <person name="Griggs A."/>
            <person name="Gujja S."/>
            <person name="Heiman D."/>
            <person name="Howarth C."/>
            <person name="Larson L."/>
            <person name="Lui A."/>
            <person name="MacDonald P.J.P."/>
            <person name="Mehta T."/>
            <person name="Montmayeur A."/>
            <person name="Murphy C."/>
            <person name="Neiman D."/>
            <person name="Pearson M."/>
            <person name="Priest M."/>
            <person name="Roberts A."/>
            <person name="Saif S."/>
            <person name="Shea T."/>
            <person name="Shenoy N."/>
            <person name="Sisk P."/>
            <person name="Stolte C."/>
            <person name="Sykes S."/>
            <person name="Wortman J."/>
            <person name="Nusbaum C."/>
            <person name="Birren B."/>
        </authorList>
    </citation>
    <scope>NUCLEOTIDE SEQUENCE [LARGE SCALE GENOMIC DNA]</scope>
    <source>
        <strain evidence="2">FOSC 3-a</strain>
    </source>
</reference>
<evidence type="ECO:0000313" key="1">
    <source>
        <dbReference type="EMBL" id="EWY92109.1"/>
    </source>
</evidence>
<sequence length="83" mass="9230">MCSETLQKVAALSTVTLHPTTARLLEATRDARYVVMQPEVPPSIREVVSMWECCNCGHGWMILALNPACSECQVPRCQSCTYI</sequence>
<dbReference type="EMBL" id="JH717843">
    <property type="protein sequence ID" value="EWY92109.1"/>
    <property type="molecule type" value="Genomic_DNA"/>
</dbReference>
<evidence type="ECO:0000313" key="2">
    <source>
        <dbReference type="Proteomes" id="UP000030753"/>
    </source>
</evidence>
<protein>
    <submittedName>
        <fullName evidence="1">Uncharacterized protein</fullName>
    </submittedName>
</protein>
<gene>
    <name evidence="1" type="ORF">FOYG_09005</name>
</gene>
<accession>W9IGZ6</accession>
<name>W9IGZ6_FUSOX</name>